<evidence type="ECO:0000256" key="4">
    <source>
        <dbReference type="SAM" id="Phobius"/>
    </source>
</evidence>
<feature type="transmembrane region" description="Helical" evidence="4">
    <location>
        <begin position="161"/>
        <end position="179"/>
    </location>
</feature>
<feature type="transmembrane region" description="Helical" evidence="4">
    <location>
        <begin position="338"/>
        <end position="366"/>
    </location>
</feature>
<dbReference type="PANTHER" id="PTHR23527:SF1">
    <property type="entry name" value="BLL3282 PROTEIN"/>
    <property type="match status" value="1"/>
</dbReference>
<keyword evidence="3 4" id="KW-0472">Membrane</keyword>
<feature type="domain" description="Major facilitator superfamily (MFS) profile" evidence="6">
    <location>
        <begin position="1"/>
        <end position="395"/>
    </location>
</feature>
<dbReference type="Gene3D" id="1.20.1250.20">
    <property type="entry name" value="MFS general substrate transporter like domains"/>
    <property type="match status" value="2"/>
</dbReference>
<evidence type="ECO:0000256" key="2">
    <source>
        <dbReference type="ARBA" id="ARBA00022989"/>
    </source>
</evidence>
<feature type="signal peptide" evidence="5">
    <location>
        <begin position="1"/>
        <end position="20"/>
    </location>
</feature>
<evidence type="ECO:0000256" key="1">
    <source>
        <dbReference type="ARBA" id="ARBA00022692"/>
    </source>
</evidence>
<feature type="transmembrane region" description="Helical" evidence="4">
    <location>
        <begin position="241"/>
        <end position="266"/>
    </location>
</feature>
<dbReference type="InterPro" id="IPR020846">
    <property type="entry name" value="MFS_dom"/>
</dbReference>
<name>A0A9D1LFT2_9BURK</name>
<accession>A0A9D1LFT2</accession>
<keyword evidence="2 4" id="KW-1133">Transmembrane helix</keyword>
<evidence type="ECO:0000256" key="5">
    <source>
        <dbReference type="SAM" id="SignalP"/>
    </source>
</evidence>
<dbReference type="Pfam" id="PF07690">
    <property type="entry name" value="MFS_1"/>
    <property type="match status" value="1"/>
</dbReference>
<dbReference type="Proteomes" id="UP000824083">
    <property type="component" value="Unassembled WGS sequence"/>
</dbReference>
<keyword evidence="5" id="KW-0732">Signal</keyword>
<organism evidence="7 8">
    <name type="scientific">Candidatus Aphodousia faecigallinarum</name>
    <dbReference type="NCBI Taxonomy" id="2840677"/>
    <lineage>
        <taxon>Bacteria</taxon>
        <taxon>Pseudomonadati</taxon>
        <taxon>Pseudomonadota</taxon>
        <taxon>Betaproteobacteria</taxon>
        <taxon>Burkholderiales</taxon>
        <taxon>Sutterellaceae</taxon>
        <taxon>Sutterellaceae incertae sedis</taxon>
        <taxon>Candidatus Aphodousia</taxon>
    </lineage>
</organism>
<keyword evidence="1 4" id="KW-0812">Transmembrane</keyword>
<feature type="transmembrane region" description="Helical" evidence="4">
    <location>
        <begin position="42"/>
        <end position="61"/>
    </location>
</feature>
<dbReference type="PANTHER" id="PTHR23527">
    <property type="entry name" value="BLL3282 PROTEIN"/>
    <property type="match status" value="1"/>
</dbReference>
<reference evidence="7" key="1">
    <citation type="submission" date="2020-10" db="EMBL/GenBank/DDBJ databases">
        <authorList>
            <person name="Gilroy R."/>
        </authorList>
    </citation>
    <scope>NUCLEOTIDE SEQUENCE</scope>
    <source>
        <strain evidence="7">7463</strain>
    </source>
</reference>
<feature type="chain" id="PRO_5039109390" evidence="5">
    <location>
        <begin position="21"/>
        <end position="396"/>
    </location>
</feature>
<dbReference type="InterPro" id="IPR011701">
    <property type="entry name" value="MFS"/>
</dbReference>
<evidence type="ECO:0000313" key="7">
    <source>
        <dbReference type="EMBL" id="HIU37945.1"/>
    </source>
</evidence>
<proteinExistence type="predicted"/>
<evidence type="ECO:0000256" key="3">
    <source>
        <dbReference type="ARBA" id="ARBA00023136"/>
    </source>
</evidence>
<feature type="transmembrane region" description="Helical" evidence="4">
    <location>
        <begin position="278"/>
        <end position="298"/>
    </location>
</feature>
<reference evidence="7" key="2">
    <citation type="journal article" date="2021" name="PeerJ">
        <title>Extensive microbial diversity within the chicken gut microbiome revealed by metagenomics and culture.</title>
        <authorList>
            <person name="Gilroy R."/>
            <person name="Ravi A."/>
            <person name="Getino M."/>
            <person name="Pursley I."/>
            <person name="Horton D.L."/>
            <person name="Alikhan N.F."/>
            <person name="Baker D."/>
            <person name="Gharbi K."/>
            <person name="Hall N."/>
            <person name="Watson M."/>
            <person name="Adriaenssens E.M."/>
            <person name="Foster-Nyarko E."/>
            <person name="Jarju S."/>
            <person name="Secka A."/>
            <person name="Antonio M."/>
            <person name="Oren A."/>
            <person name="Chaudhuri R.R."/>
            <person name="La Ragione R."/>
            <person name="Hildebrand F."/>
            <person name="Pallen M.J."/>
        </authorList>
    </citation>
    <scope>NUCLEOTIDE SEQUENCE</scope>
    <source>
        <strain evidence="7">7463</strain>
    </source>
</reference>
<dbReference type="InterPro" id="IPR036259">
    <property type="entry name" value="MFS_trans_sf"/>
</dbReference>
<feature type="transmembrane region" description="Helical" evidence="4">
    <location>
        <begin position="372"/>
        <end position="389"/>
    </location>
</feature>
<dbReference type="GO" id="GO:0022857">
    <property type="term" value="F:transmembrane transporter activity"/>
    <property type="evidence" value="ECO:0007669"/>
    <property type="project" value="InterPro"/>
</dbReference>
<dbReference type="AlphaFoldDB" id="A0A9D1LFT2"/>
<evidence type="ECO:0000313" key="8">
    <source>
        <dbReference type="Proteomes" id="UP000824083"/>
    </source>
</evidence>
<comment type="caution">
    <text evidence="7">The sequence shown here is derived from an EMBL/GenBank/DDBJ whole genome shotgun (WGS) entry which is preliminary data.</text>
</comment>
<gene>
    <name evidence="7" type="ORF">IAC56_06710</name>
</gene>
<dbReference type="InterPro" id="IPR052952">
    <property type="entry name" value="MFS-Transporter"/>
</dbReference>
<sequence>MSVVRLALLSTMSIQSLATASTVTLSAIAPLVASAIGMPSSFIGTYVCFIYIGAAFAAVAGGTMVTRYGGIHVSQACLIIAAIGLMLSSVGNFGFICFGGLLLGLSYGPITPASSDILAHTVPKEKMGFVFSLKQTAVPLGSALAGFIVPSVALWADNWQAGPHAMAILALCVALLVLYHRNQLDDHNDPESRFSIHTVLNALRLVTTQAGLRRMCIVSFVYNGTQMCVFSYLVAFMVEDISIPIVLAGMALSAASIGGMCGRLFWGVFADRIHSPRLTLSILGFLMAAMLVIVGFFTPETATFLLLLVCFCLGGSAIGWNGVYLAHVARIAPEGKAGVATGGTLFFTFAGAIFLPLIFGAIHNAFNQYFESFYATALLCALIALWLLLSKTQQKH</sequence>
<feature type="transmembrane region" description="Helical" evidence="4">
    <location>
        <begin position="136"/>
        <end position="155"/>
    </location>
</feature>
<feature type="transmembrane region" description="Helical" evidence="4">
    <location>
        <begin position="215"/>
        <end position="235"/>
    </location>
</feature>
<dbReference type="PROSITE" id="PS50850">
    <property type="entry name" value="MFS"/>
    <property type="match status" value="1"/>
</dbReference>
<feature type="transmembrane region" description="Helical" evidence="4">
    <location>
        <begin position="304"/>
        <end position="326"/>
    </location>
</feature>
<protein>
    <submittedName>
        <fullName evidence="7">MFS transporter</fullName>
    </submittedName>
</protein>
<dbReference type="EMBL" id="DVMY01000103">
    <property type="protein sequence ID" value="HIU37945.1"/>
    <property type="molecule type" value="Genomic_DNA"/>
</dbReference>
<dbReference type="SUPFAM" id="SSF103473">
    <property type="entry name" value="MFS general substrate transporter"/>
    <property type="match status" value="1"/>
</dbReference>
<evidence type="ECO:0000259" key="6">
    <source>
        <dbReference type="PROSITE" id="PS50850"/>
    </source>
</evidence>